<reference evidence="3" key="1">
    <citation type="journal article" date="2011" name="Genome Biol.">
        <title>The draft genome of the carcinogenic human liver fluke Clonorchis sinensis.</title>
        <authorList>
            <person name="Wang X."/>
            <person name="Chen W."/>
            <person name="Huang Y."/>
            <person name="Sun J."/>
            <person name="Men J."/>
            <person name="Liu H."/>
            <person name="Luo F."/>
            <person name="Guo L."/>
            <person name="Lv X."/>
            <person name="Deng C."/>
            <person name="Zhou C."/>
            <person name="Fan Y."/>
            <person name="Li X."/>
            <person name="Huang L."/>
            <person name="Hu Y."/>
            <person name="Liang C."/>
            <person name="Hu X."/>
            <person name="Xu J."/>
            <person name="Yu X."/>
        </authorList>
    </citation>
    <scope>NUCLEOTIDE SEQUENCE [LARGE SCALE GENOMIC DNA]</scope>
    <source>
        <strain evidence="3">Henan</strain>
    </source>
</reference>
<evidence type="ECO:0008006" key="5">
    <source>
        <dbReference type="Google" id="ProtNLM"/>
    </source>
</evidence>
<dbReference type="SUPFAM" id="SSF50630">
    <property type="entry name" value="Acid proteases"/>
    <property type="match status" value="1"/>
</dbReference>
<sequence>MVQQTSRPTNPSGVMALKRTTVTHEKTANIVLVLWRVALCTFLSIQEAPVPDVSSVGPQRRFLPHPKTKRASTVQSATQSKSSRTRNVRSPDLCLQHSKWNLSPERKYLTVFINKMSISLQLDTASDITLISRSSRQLIGKPDVSFTTHRAQSASGPTLLLTGKLAYNVSFNNLHFSGTCYPTDCPNLTILGLDWIECIFIICVQYSGIFVLLRHCRTLY</sequence>
<dbReference type="InterPro" id="IPR021109">
    <property type="entry name" value="Peptidase_aspartic_dom_sf"/>
</dbReference>
<organism evidence="3 4">
    <name type="scientific">Clonorchis sinensis</name>
    <name type="common">Chinese liver fluke</name>
    <dbReference type="NCBI Taxonomy" id="79923"/>
    <lineage>
        <taxon>Eukaryota</taxon>
        <taxon>Metazoa</taxon>
        <taxon>Spiralia</taxon>
        <taxon>Lophotrochozoa</taxon>
        <taxon>Platyhelminthes</taxon>
        <taxon>Trematoda</taxon>
        <taxon>Digenea</taxon>
        <taxon>Opisthorchiida</taxon>
        <taxon>Opisthorchiata</taxon>
        <taxon>Opisthorchiidae</taxon>
        <taxon>Clonorchis</taxon>
    </lineage>
</organism>
<proteinExistence type="predicted"/>
<feature type="transmembrane region" description="Helical" evidence="2">
    <location>
        <begin position="190"/>
        <end position="213"/>
    </location>
</feature>
<keyword evidence="4" id="KW-1185">Reference proteome</keyword>
<dbReference type="Proteomes" id="UP000008909">
    <property type="component" value="Unassembled WGS sequence"/>
</dbReference>
<keyword evidence="2" id="KW-1133">Transmembrane helix</keyword>
<feature type="compositionally biased region" description="Polar residues" evidence="1">
    <location>
        <begin position="71"/>
        <end position="82"/>
    </location>
</feature>
<dbReference type="EMBL" id="DF142993">
    <property type="protein sequence ID" value="GAA49885.1"/>
    <property type="molecule type" value="Genomic_DNA"/>
</dbReference>
<feature type="region of interest" description="Disordered" evidence="1">
    <location>
        <begin position="52"/>
        <end position="89"/>
    </location>
</feature>
<evidence type="ECO:0000256" key="1">
    <source>
        <dbReference type="SAM" id="MobiDB-lite"/>
    </source>
</evidence>
<name>G7YAA1_CLOSI</name>
<reference key="2">
    <citation type="submission" date="2011-10" db="EMBL/GenBank/DDBJ databases">
        <title>The genome and transcriptome sequence of Clonorchis sinensis provide insights into the carcinogenic liver fluke.</title>
        <authorList>
            <person name="Wang X."/>
            <person name="Huang Y."/>
            <person name="Chen W."/>
            <person name="Liu H."/>
            <person name="Guo L."/>
            <person name="Chen Y."/>
            <person name="Luo F."/>
            <person name="Zhou W."/>
            <person name="Sun J."/>
            <person name="Mao Q."/>
            <person name="Liang P."/>
            <person name="Zhou C."/>
            <person name="Tian Y."/>
            <person name="Men J."/>
            <person name="Lv X."/>
            <person name="Huang L."/>
            <person name="Zhou J."/>
            <person name="Hu Y."/>
            <person name="Li R."/>
            <person name="Zhang F."/>
            <person name="Lei H."/>
            <person name="Li X."/>
            <person name="Hu X."/>
            <person name="Liang C."/>
            <person name="Xu J."/>
            <person name="Wu Z."/>
            <person name="Yu X."/>
        </authorList>
    </citation>
    <scope>NUCLEOTIDE SEQUENCE</scope>
    <source>
        <strain>Henan</strain>
    </source>
</reference>
<dbReference type="AlphaFoldDB" id="G7YAA1"/>
<keyword evidence="2" id="KW-0472">Membrane</keyword>
<accession>G7YAA1</accession>
<gene>
    <name evidence="3" type="ORF">CLF_103738</name>
</gene>
<evidence type="ECO:0000313" key="4">
    <source>
        <dbReference type="Proteomes" id="UP000008909"/>
    </source>
</evidence>
<protein>
    <recommendedName>
        <fullName evidence="5">Peptidase A2 domain-containing protein</fullName>
    </recommendedName>
</protein>
<evidence type="ECO:0000313" key="3">
    <source>
        <dbReference type="EMBL" id="GAA49885.1"/>
    </source>
</evidence>
<evidence type="ECO:0000256" key="2">
    <source>
        <dbReference type="SAM" id="Phobius"/>
    </source>
</evidence>
<keyword evidence="2" id="KW-0812">Transmembrane</keyword>